<dbReference type="EMBL" id="AUZX01010109">
    <property type="protein sequence ID" value="EQD49191.1"/>
    <property type="molecule type" value="Genomic_DNA"/>
</dbReference>
<proteinExistence type="predicted"/>
<feature type="non-terminal residue" evidence="1">
    <location>
        <position position="70"/>
    </location>
</feature>
<dbReference type="AlphaFoldDB" id="T0ZLI4"/>
<keyword evidence="1" id="KW-0489">Methyltransferase</keyword>
<comment type="caution">
    <text evidence="1">The sequence shown here is derived from an EMBL/GenBank/DDBJ whole genome shotgun (WGS) entry which is preliminary data.</text>
</comment>
<dbReference type="SUPFAM" id="SSF53335">
    <property type="entry name" value="S-adenosyl-L-methionine-dependent methyltransferases"/>
    <property type="match status" value="1"/>
</dbReference>
<name>T0ZLI4_9ZZZZ</name>
<accession>T0ZLI4</accession>
<dbReference type="InterPro" id="IPR029063">
    <property type="entry name" value="SAM-dependent_MTases_sf"/>
</dbReference>
<keyword evidence="1" id="KW-0808">Transferase</keyword>
<protein>
    <submittedName>
        <fullName evidence="1">Methyltransferase type 12</fullName>
    </submittedName>
</protein>
<sequence>MSTDAERIVDIYERHADAWVEARLREASFYERGWLDRFCALVPSGGSVLDVGCGAGEPIAKYFNERGYAV</sequence>
<gene>
    <name evidence="1" type="ORF">B1A_13792</name>
</gene>
<dbReference type="GO" id="GO:0032259">
    <property type="term" value="P:methylation"/>
    <property type="evidence" value="ECO:0007669"/>
    <property type="project" value="UniProtKB-KW"/>
</dbReference>
<evidence type="ECO:0000313" key="1">
    <source>
        <dbReference type="EMBL" id="EQD49191.1"/>
    </source>
</evidence>
<reference evidence="1" key="1">
    <citation type="submission" date="2013-08" db="EMBL/GenBank/DDBJ databases">
        <authorList>
            <person name="Mendez C."/>
            <person name="Richter M."/>
            <person name="Ferrer M."/>
            <person name="Sanchez J."/>
        </authorList>
    </citation>
    <scope>NUCLEOTIDE SEQUENCE</scope>
</reference>
<reference evidence="1" key="2">
    <citation type="journal article" date="2014" name="ISME J.">
        <title>Microbial stratification in low pH oxic and suboxic macroscopic growths along an acid mine drainage.</title>
        <authorList>
            <person name="Mendez-Garcia C."/>
            <person name="Mesa V."/>
            <person name="Sprenger R.R."/>
            <person name="Richter M."/>
            <person name="Diez M.S."/>
            <person name="Solano J."/>
            <person name="Bargiela R."/>
            <person name="Golyshina O.V."/>
            <person name="Manteca A."/>
            <person name="Ramos J.L."/>
            <person name="Gallego J.R."/>
            <person name="Llorente I."/>
            <person name="Martins Dos Santos V.A."/>
            <person name="Jensen O.N."/>
            <person name="Pelaez A.I."/>
            <person name="Sanchez J."/>
            <person name="Ferrer M."/>
        </authorList>
    </citation>
    <scope>NUCLEOTIDE SEQUENCE</scope>
</reference>
<dbReference type="GO" id="GO:0008168">
    <property type="term" value="F:methyltransferase activity"/>
    <property type="evidence" value="ECO:0007669"/>
    <property type="project" value="UniProtKB-KW"/>
</dbReference>
<organism evidence="1">
    <name type="scientific">mine drainage metagenome</name>
    <dbReference type="NCBI Taxonomy" id="410659"/>
    <lineage>
        <taxon>unclassified sequences</taxon>
        <taxon>metagenomes</taxon>
        <taxon>ecological metagenomes</taxon>
    </lineage>
</organism>
<dbReference type="Gene3D" id="3.40.50.150">
    <property type="entry name" value="Vaccinia Virus protein VP39"/>
    <property type="match status" value="1"/>
</dbReference>